<keyword evidence="3 6" id="KW-1133">Transmembrane helix</keyword>
<dbReference type="AlphaFoldDB" id="A0A6A7B233"/>
<reference evidence="8" key="1">
    <citation type="submission" date="2020-01" db="EMBL/GenBank/DDBJ databases">
        <authorList>
            <consortium name="DOE Joint Genome Institute"/>
            <person name="Haridas S."/>
            <person name="Albert R."/>
            <person name="Binder M."/>
            <person name="Bloem J."/>
            <person name="Labutti K."/>
            <person name="Salamov A."/>
            <person name="Andreopoulos B."/>
            <person name="Baker S.E."/>
            <person name="Barry K."/>
            <person name="Bills G."/>
            <person name="Bluhm B.H."/>
            <person name="Cannon C."/>
            <person name="Castanera R."/>
            <person name="Culley D.E."/>
            <person name="Daum C."/>
            <person name="Ezra D."/>
            <person name="Gonzalez J.B."/>
            <person name="Henrissat B."/>
            <person name="Kuo A."/>
            <person name="Liang C."/>
            <person name="Lipzen A."/>
            <person name="Lutzoni F."/>
            <person name="Magnuson J."/>
            <person name="Mondo S."/>
            <person name="Nolan M."/>
            <person name="Ohm R."/>
            <person name="Pangilinan J."/>
            <person name="Park H.-J."/>
            <person name="Ramirez L."/>
            <person name="Alfaro M."/>
            <person name="Sun H."/>
            <person name="Tritt A."/>
            <person name="Yoshinaga Y."/>
            <person name="Zwiers L.-H."/>
            <person name="Turgeon B.G."/>
            <person name="Goodwin S.B."/>
            <person name="Spatafora J.W."/>
            <person name="Crous P.W."/>
            <person name="Grigoriev I.V."/>
        </authorList>
    </citation>
    <scope>NUCLEOTIDE SEQUENCE</scope>
    <source>
        <strain evidence="8">IPT5</strain>
    </source>
</reference>
<keyword evidence="9" id="KW-1185">Reference proteome</keyword>
<dbReference type="Proteomes" id="UP000799423">
    <property type="component" value="Unassembled WGS sequence"/>
</dbReference>
<sequence>MGMPFNQESWIWYTCAVMMIGARLISRKILFRSWKGLQIDDWIMGLIITFCYTLLLVLSNRWLKVQSNLEPATFDFSTLTTEELTRRRYGSKLVIVLEQSQILSIWLCKACLLIMYHRLTRTAQRNENIAIKLLSIYVAIGFVVIELLYFTAWCRPFHDYYAVPTRSQCNTMVHHRIVKAVFNISSDIIMLCIALQMLIRSLLPMKRKIILCGIFSLGIFVIAASILNIYYSLKNPYKATWIYWYVRESSTAILVANLPFTWTILRECFEVGAFDETNPLPWTYHMHASRPANYVPHHMSTTAAQAGTYRSPNNSYGDKRTQSIELGGRSSITKRNSDFLTRAAIVNEDENDLHEQAIRLHDFASTLSPPFSTVDIDLEHGVIEPAHLRPPPPTSSAATG</sequence>
<proteinExistence type="inferred from homology"/>
<accession>A0A6A7B233</accession>
<feature type="domain" description="Rhodopsin" evidence="7">
    <location>
        <begin position="23"/>
        <end position="266"/>
    </location>
</feature>
<comment type="subcellular location">
    <subcellularLocation>
        <location evidence="1">Membrane</location>
        <topology evidence="1">Multi-pass membrane protein</topology>
    </subcellularLocation>
</comment>
<feature type="transmembrane region" description="Helical" evidence="6">
    <location>
        <begin position="42"/>
        <end position="63"/>
    </location>
</feature>
<feature type="transmembrane region" description="Helical" evidence="6">
    <location>
        <begin position="129"/>
        <end position="150"/>
    </location>
</feature>
<evidence type="ECO:0000313" key="8">
    <source>
        <dbReference type="EMBL" id="KAF2848418.1"/>
    </source>
</evidence>
<dbReference type="PANTHER" id="PTHR33048">
    <property type="entry name" value="PTH11-LIKE INTEGRAL MEMBRANE PROTEIN (AFU_ORTHOLOGUE AFUA_5G11245)"/>
    <property type="match status" value="1"/>
</dbReference>
<evidence type="ECO:0000256" key="2">
    <source>
        <dbReference type="ARBA" id="ARBA00022692"/>
    </source>
</evidence>
<keyword evidence="2 6" id="KW-0812">Transmembrane</keyword>
<evidence type="ECO:0000256" key="4">
    <source>
        <dbReference type="ARBA" id="ARBA00023136"/>
    </source>
</evidence>
<evidence type="ECO:0000256" key="1">
    <source>
        <dbReference type="ARBA" id="ARBA00004141"/>
    </source>
</evidence>
<evidence type="ECO:0000313" key="9">
    <source>
        <dbReference type="Proteomes" id="UP000799423"/>
    </source>
</evidence>
<evidence type="ECO:0000256" key="3">
    <source>
        <dbReference type="ARBA" id="ARBA00022989"/>
    </source>
</evidence>
<dbReference type="InterPro" id="IPR052337">
    <property type="entry name" value="SAT4-like"/>
</dbReference>
<name>A0A6A7B233_9PLEO</name>
<protein>
    <recommendedName>
        <fullName evidence="7">Rhodopsin domain-containing protein</fullName>
    </recommendedName>
</protein>
<keyword evidence="4 6" id="KW-0472">Membrane</keyword>
<feature type="transmembrane region" description="Helical" evidence="6">
    <location>
        <begin position="180"/>
        <end position="198"/>
    </location>
</feature>
<comment type="similarity">
    <text evidence="5">Belongs to the SAT4 family.</text>
</comment>
<feature type="transmembrane region" description="Helical" evidence="6">
    <location>
        <begin position="12"/>
        <end position="30"/>
    </location>
</feature>
<gene>
    <name evidence="8" type="ORF">T440DRAFT_401513</name>
</gene>
<evidence type="ECO:0000256" key="5">
    <source>
        <dbReference type="ARBA" id="ARBA00038359"/>
    </source>
</evidence>
<dbReference type="Pfam" id="PF20684">
    <property type="entry name" value="Fung_rhodopsin"/>
    <property type="match status" value="1"/>
</dbReference>
<organism evidence="8 9">
    <name type="scientific">Plenodomus tracheiphilus IPT5</name>
    <dbReference type="NCBI Taxonomy" id="1408161"/>
    <lineage>
        <taxon>Eukaryota</taxon>
        <taxon>Fungi</taxon>
        <taxon>Dikarya</taxon>
        <taxon>Ascomycota</taxon>
        <taxon>Pezizomycotina</taxon>
        <taxon>Dothideomycetes</taxon>
        <taxon>Pleosporomycetidae</taxon>
        <taxon>Pleosporales</taxon>
        <taxon>Pleosporineae</taxon>
        <taxon>Leptosphaeriaceae</taxon>
        <taxon>Plenodomus</taxon>
    </lineage>
</organism>
<dbReference type="EMBL" id="MU006318">
    <property type="protein sequence ID" value="KAF2848418.1"/>
    <property type="molecule type" value="Genomic_DNA"/>
</dbReference>
<dbReference type="PANTHER" id="PTHR33048:SF149">
    <property type="entry name" value="UBID FAMILY DECARBOXYLASE"/>
    <property type="match status" value="1"/>
</dbReference>
<evidence type="ECO:0000259" key="7">
    <source>
        <dbReference type="Pfam" id="PF20684"/>
    </source>
</evidence>
<dbReference type="InterPro" id="IPR049326">
    <property type="entry name" value="Rhodopsin_dom_fungi"/>
</dbReference>
<evidence type="ECO:0000256" key="6">
    <source>
        <dbReference type="SAM" id="Phobius"/>
    </source>
</evidence>
<feature type="transmembrane region" description="Helical" evidence="6">
    <location>
        <begin position="210"/>
        <end position="231"/>
    </location>
</feature>
<dbReference type="OrthoDB" id="3903189at2759"/>
<dbReference type="GO" id="GO:0016020">
    <property type="term" value="C:membrane"/>
    <property type="evidence" value="ECO:0007669"/>
    <property type="project" value="UniProtKB-SubCell"/>
</dbReference>